<reference evidence="3" key="1">
    <citation type="submission" date="2014-04" db="EMBL/GenBank/DDBJ databases">
        <title>Evolutionary Origins and Diversification of the Mycorrhizal Mutualists.</title>
        <authorList>
            <consortium name="DOE Joint Genome Institute"/>
            <consortium name="Mycorrhizal Genomics Consortium"/>
            <person name="Kohler A."/>
            <person name="Kuo A."/>
            <person name="Nagy L.G."/>
            <person name="Floudas D."/>
            <person name="Copeland A."/>
            <person name="Barry K.W."/>
            <person name="Cichocki N."/>
            <person name="Veneault-Fourrey C."/>
            <person name="LaButti K."/>
            <person name="Lindquist E.A."/>
            <person name="Lipzen A."/>
            <person name="Lundell T."/>
            <person name="Morin E."/>
            <person name="Murat C."/>
            <person name="Riley R."/>
            <person name="Ohm R."/>
            <person name="Sun H."/>
            <person name="Tunlid A."/>
            <person name="Henrissat B."/>
            <person name="Grigoriev I.V."/>
            <person name="Hibbett D.S."/>
            <person name="Martin F."/>
        </authorList>
    </citation>
    <scope>NUCLEOTIDE SEQUENCE [LARGE SCALE GENOMIC DNA]</scope>
    <source>
        <strain evidence="3">FD-334 SS-4</strain>
    </source>
</reference>
<evidence type="ECO:0000313" key="3">
    <source>
        <dbReference type="Proteomes" id="UP000054270"/>
    </source>
</evidence>
<accession>A0A0D2Q5C6</accession>
<name>A0A0D2Q5C6_HYPSF</name>
<evidence type="ECO:0000256" key="1">
    <source>
        <dbReference type="SAM" id="MobiDB-lite"/>
    </source>
</evidence>
<evidence type="ECO:0000313" key="2">
    <source>
        <dbReference type="EMBL" id="KJA26740.1"/>
    </source>
</evidence>
<feature type="compositionally biased region" description="Polar residues" evidence="1">
    <location>
        <begin position="63"/>
        <end position="77"/>
    </location>
</feature>
<dbReference type="AlphaFoldDB" id="A0A0D2Q5C6"/>
<dbReference type="OrthoDB" id="3065452at2759"/>
<feature type="compositionally biased region" description="Polar residues" evidence="1">
    <location>
        <begin position="24"/>
        <end position="40"/>
    </location>
</feature>
<gene>
    <name evidence="2" type="ORF">HYPSUDRAFT_35889</name>
</gene>
<feature type="compositionally biased region" description="Polar residues" evidence="1">
    <location>
        <begin position="1"/>
        <end position="16"/>
    </location>
</feature>
<protein>
    <submittedName>
        <fullName evidence="2">Uncharacterized protein</fullName>
    </submittedName>
</protein>
<feature type="compositionally biased region" description="Low complexity" evidence="1">
    <location>
        <begin position="99"/>
        <end position="109"/>
    </location>
</feature>
<feature type="region of interest" description="Disordered" evidence="1">
    <location>
        <begin position="1"/>
        <end position="109"/>
    </location>
</feature>
<keyword evidence="3" id="KW-1185">Reference proteome</keyword>
<proteinExistence type="predicted"/>
<dbReference type="Proteomes" id="UP000054270">
    <property type="component" value="Unassembled WGS sequence"/>
</dbReference>
<organism evidence="2 3">
    <name type="scientific">Hypholoma sublateritium (strain FD-334 SS-4)</name>
    <dbReference type="NCBI Taxonomy" id="945553"/>
    <lineage>
        <taxon>Eukaryota</taxon>
        <taxon>Fungi</taxon>
        <taxon>Dikarya</taxon>
        <taxon>Basidiomycota</taxon>
        <taxon>Agaricomycotina</taxon>
        <taxon>Agaricomycetes</taxon>
        <taxon>Agaricomycetidae</taxon>
        <taxon>Agaricales</taxon>
        <taxon>Agaricineae</taxon>
        <taxon>Strophariaceae</taxon>
        <taxon>Hypholoma</taxon>
    </lineage>
</organism>
<sequence>MSCNISDTPDKSTSLDTSKEVRSVHQSPSSAMDTTPTKFQSIAPATPSTLLPISSPGADAHSSPVNTFRSPDNTGVVESSLLPRGPLNENITMGPRRQTSTSSIASSTSVRSGASATLILPMPTALPSTTLHDRRTALPSLYIGDQNLSSAPVPASMPVPVPAQSTATYRPRNRKVHTKEAAPDDDQALITLGMGPFMVGQDAMANQNRLVRNESILSKHLLDLKRSVLNSESTHANRHEHIYDILSDHKALINNFSVGGAGIAHTTGLRGDPDFTALFEAHADMRTRLDRLAADVLASTMNTKKALGNIEGRVTKLTASLSTPVATGTPLPTPTTMHDMLPILFAPAQVAPSIPPSTQPELLFQRKRKREDPNTVPYQSDSVHEVRPIPTTGYNALEGQSYGTSTSLDAVYGPIEFAQHRRHSSSRNGRDIDDASGIRATVTEAVRDVGIDARTIRSVRFAHGDPAFLCIRFSKPEYASKFVELVSLGRDGHEDRWAALVAMNEPSEMRDESDEASSPVTRRW</sequence>
<feature type="region of interest" description="Disordered" evidence="1">
    <location>
        <begin position="505"/>
        <end position="524"/>
    </location>
</feature>
<dbReference type="EMBL" id="KN817526">
    <property type="protein sequence ID" value="KJA26740.1"/>
    <property type="molecule type" value="Genomic_DNA"/>
</dbReference>